<sequence>MRNFPPIFAALKAELQKLGAWMLKNKRNRRISAQIFALIPTILWLAIHSPISNSISFLSLIFTVPLAFFIFSILYNALLTILKRYLIHTKRSSSASPLLKRLTSKHSLFVMGTFAIPMLLILSLLFVDLISLMAQVPPSKLYGGEYTFLTSLYFGAFAVLGFSVSAYVASVRHRSLRQSEKHLEYTQQKDRESEVDRRMLEGIKLLGDKNESVRLGGIYILWEIVKDAVKALPYLDSRYYNVYFHRYKDHPIVPYITSKPLPPSEVKGQKKLKELYFQTNPADLAQIKAYQKAFSLHEQVLSILCGHIRTLTNTEEYLLTYYPSIAKSRFPRAYSERYDDASRVIRQREEEPGNEIQILYRLLSKKEYSQDKTLVRALNFKMNLASSILKGAYSDHADLSYANLRNVNFSYAQANYVTFDYSSCIDANFDEAALNITTFTMTDCTSASFKHAQITNTTFKYANCIRADFTNIFHKVYFYGTTMLHTKFSYEDFMNDRIEFLGINGLPGFANSTSLEREAIIELIKGDEVIYINPSNSEPIKNNAELCDKYIELLEKPRWRIPIMEAKQAHETLMRSGENQQPGETYSGHRSLEQIKTRDSLAVFHRMFKEKNRNYQAFYESLNSKEKRLVTKMFSDFDLSKKRDELGGKA</sequence>
<protein>
    <submittedName>
        <fullName evidence="2">Pentapeptide repeat-containing protein</fullName>
    </submittedName>
</protein>
<evidence type="ECO:0000313" key="2">
    <source>
        <dbReference type="EMBL" id="UNM97241.1"/>
    </source>
</evidence>
<dbReference type="EMBL" id="CP093379">
    <property type="protein sequence ID" value="UNM97241.1"/>
    <property type="molecule type" value="Genomic_DNA"/>
</dbReference>
<feature type="transmembrane region" description="Helical" evidence="1">
    <location>
        <begin position="146"/>
        <end position="169"/>
    </location>
</feature>
<dbReference type="RefSeq" id="WP_242152368.1">
    <property type="nucleotide sequence ID" value="NZ_CP093379.1"/>
</dbReference>
<feature type="transmembrane region" description="Helical" evidence="1">
    <location>
        <begin position="57"/>
        <end position="82"/>
    </location>
</feature>
<dbReference type="InterPro" id="IPR051082">
    <property type="entry name" value="Pentapeptide-BTB/POZ_domain"/>
</dbReference>
<dbReference type="Proteomes" id="UP000829542">
    <property type="component" value="Chromosome"/>
</dbReference>
<proteinExistence type="predicted"/>
<feature type="transmembrane region" description="Helical" evidence="1">
    <location>
        <begin position="31"/>
        <end position="51"/>
    </location>
</feature>
<dbReference type="InterPro" id="IPR001646">
    <property type="entry name" value="5peptide_repeat"/>
</dbReference>
<keyword evidence="1" id="KW-0812">Transmembrane</keyword>
<name>A0ABY3X2Z2_9GAMM</name>
<gene>
    <name evidence="2" type="ORF">MMG00_05150</name>
</gene>
<dbReference type="Pfam" id="PF00805">
    <property type="entry name" value="Pentapeptide"/>
    <property type="match status" value="1"/>
</dbReference>
<keyword evidence="1" id="KW-1133">Transmembrane helix</keyword>
<dbReference type="Gene3D" id="2.160.20.80">
    <property type="entry name" value="E3 ubiquitin-protein ligase SopA"/>
    <property type="match status" value="1"/>
</dbReference>
<evidence type="ECO:0000313" key="3">
    <source>
        <dbReference type="Proteomes" id="UP000829542"/>
    </source>
</evidence>
<dbReference type="SUPFAM" id="SSF141571">
    <property type="entry name" value="Pentapeptide repeat-like"/>
    <property type="match status" value="1"/>
</dbReference>
<accession>A0ABY3X2Z2</accession>
<evidence type="ECO:0000256" key="1">
    <source>
        <dbReference type="SAM" id="Phobius"/>
    </source>
</evidence>
<dbReference type="PANTHER" id="PTHR14136">
    <property type="entry name" value="BTB_POZ DOMAIN-CONTAINING PROTEIN KCTD9"/>
    <property type="match status" value="1"/>
</dbReference>
<feature type="transmembrane region" description="Helical" evidence="1">
    <location>
        <begin position="108"/>
        <end position="134"/>
    </location>
</feature>
<organism evidence="2 3">
    <name type="scientific">Ignatzschineria rhizosphaerae</name>
    <dbReference type="NCBI Taxonomy" id="2923279"/>
    <lineage>
        <taxon>Bacteria</taxon>
        <taxon>Pseudomonadati</taxon>
        <taxon>Pseudomonadota</taxon>
        <taxon>Gammaproteobacteria</taxon>
        <taxon>Cardiobacteriales</taxon>
        <taxon>Ignatzschineriaceae</taxon>
        <taxon>Ignatzschineria</taxon>
    </lineage>
</organism>
<dbReference type="PANTHER" id="PTHR14136:SF17">
    <property type="entry name" value="BTB_POZ DOMAIN-CONTAINING PROTEIN KCTD9"/>
    <property type="match status" value="1"/>
</dbReference>
<reference evidence="2 3" key="1">
    <citation type="submission" date="2022-03" db="EMBL/GenBank/DDBJ databases">
        <title>Ignatzschineria rhizosphaerae HR5S32.</title>
        <authorList>
            <person name="Sun J.Q."/>
            <person name="Feng J.Y."/>
        </authorList>
    </citation>
    <scope>NUCLEOTIDE SEQUENCE [LARGE SCALE GENOMIC DNA]</scope>
    <source>
        <strain evidence="2 3">HR5S32</strain>
    </source>
</reference>
<keyword evidence="3" id="KW-1185">Reference proteome</keyword>
<keyword evidence="1" id="KW-0472">Membrane</keyword>